<keyword evidence="2" id="KW-0378">Hydrolase</keyword>
<keyword evidence="3" id="KW-0732">Signal</keyword>
<dbReference type="Pfam" id="PF03265">
    <property type="entry name" value="DNase_II"/>
    <property type="match status" value="1"/>
</dbReference>
<dbReference type="GO" id="GO:0006259">
    <property type="term" value="P:DNA metabolic process"/>
    <property type="evidence" value="ECO:0007669"/>
    <property type="project" value="UniProtKB-ARBA"/>
</dbReference>
<sequence length="380" mass="43181">MSLLMYIIFLCINNVKYSVSLKNGLGCRDNENRFVDWYVLYKIPKLSHSSNPLIRNGSAYMYITSDTVNKEWNLSIKDIGDKTSMPGNTLASLYNDSIAKNLLWILYNDDPPNNTVVGKYGHAKGIVAADHNQGFWMIHSVPKFPPIPNKGINPLSCNSKYSYPTSGRVRGQSFLCISFEANQLDIVGRQLIYSQIIVYRKNLPKELSKQYPNLTDAANQIRIKNPPYSNKEVIKSSASLEFVSFAKSDKWQKDLYSDFVAPQLRSNLFVESYLNGPGKLNSNCHGLEVHNIKSVKLQAANIQFTSTQDHSKWVVTMDNKKNKSWVCIGDINRANTQYNRGGGTVCLNLFYLWKNYRDSVNDVEPCPKRNIFNKISSWLG</sequence>
<dbReference type="CDD" id="cd09121">
    <property type="entry name" value="PLDc_DNaseII_2"/>
    <property type="match status" value="1"/>
</dbReference>
<dbReference type="AlphaFoldDB" id="A0ABD2B275"/>
<organism evidence="4 5">
    <name type="scientific">Vespula squamosa</name>
    <name type="common">Southern yellow jacket</name>
    <name type="synonym">Wasp</name>
    <dbReference type="NCBI Taxonomy" id="30214"/>
    <lineage>
        <taxon>Eukaryota</taxon>
        <taxon>Metazoa</taxon>
        <taxon>Ecdysozoa</taxon>
        <taxon>Arthropoda</taxon>
        <taxon>Hexapoda</taxon>
        <taxon>Insecta</taxon>
        <taxon>Pterygota</taxon>
        <taxon>Neoptera</taxon>
        <taxon>Endopterygota</taxon>
        <taxon>Hymenoptera</taxon>
        <taxon>Apocrita</taxon>
        <taxon>Aculeata</taxon>
        <taxon>Vespoidea</taxon>
        <taxon>Vespidae</taxon>
        <taxon>Vespinae</taxon>
        <taxon>Vespula</taxon>
    </lineage>
</organism>
<feature type="signal peptide" evidence="3">
    <location>
        <begin position="1"/>
        <end position="20"/>
    </location>
</feature>
<evidence type="ECO:0000256" key="3">
    <source>
        <dbReference type="SAM" id="SignalP"/>
    </source>
</evidence>
<dbReference type="GO" id="GO:0016787">
    <property type="term" value="F:hydrolase activity"/>
    <property type="evidence" value="ECO:0007669"/>
    <property type="project" value="UniProtKB-KW"/>
</dbReference>
<name>A0ABD2B275_VESSQ</name>
<evidence type="ECO:0000313" key="4">
    <source>
        <dbReference type="EMBL" id="KAL2726798.1"/>
    </source>
</evidence>
<evidence type="ECO:0000256" key="2">
    <source>
        <dbReference type="ARBA" id="ARBA00022801"/>
    </source>
</evidence>
<keyword evidence="5" id="KW-1185">Reference proteome</keyword>
<dbReference type="PANTHER" id="PTHR10858:SF23">
    <property type="entry name" value="DEOXYRIBONUCLEASE II"/>
    <property type="match status" value="1"/>
</dbReference>
<evidence type="ECO:0000256" key="1">
    <source>
        <dbReference type="ARBA" id="ARBA00007527"/>
    </source>
</evidence>
<gene>
    <name evidence="4" type="ORF">V1478_007076</name>
</gene>
<accession>A0ABD2B275</accession>
<feature type="chain" id="PRO_5044763237" evidence="3">
    <location>
        <begin position="21"/>
        <end position="380"/>
    </location>
</feature>
<protein>
    <submittedName>
        <fullName evidence="4">Plancitoxin-1</fullName>
    </submittedName>
</protein>
<dbReference type="Proteomes" id="UP001607302">
    <property type="component" value="Unassembled WGS sequence"/>
</dbReference>
<comment type="caution">
    <text evidence="4">The sequence shown here is derived from an EMBL/GenBank/DDBJ whole genome shotgun (WGS) entry which is preliminary data.</text>
</comment>
<dbReference type="EMBL" id="JAUDFV010000133">
    <property type="protein sequence ID" value="KAL2726798.1"/>
    <property type="molecule type" value="Genomic_DNA"/>
</dbReference>
<reference evidence="4 5" key="1">
    <citation type="journal article" date="2024" name="Ann. Entomol. Soc. Am.">
        <title>Genomic analyses of the southern and eastern yellowjacket wasps (Hymenoptera: Vespidae) reveal evolutionary signatures of social life.</title>
        <authorList>
            <person name="Catto M.A."/>
            <person name="Caine P.B."/>
            <person name="Orr S.E."/>
            <person name="Hunt B.G."/>
            <person name="Goodisman M.A.D."/>
        </authorList>
    </citation>
    <scope>NUCLEOTIDE SEQUENCE [LARGE SCALE GENOMIC DNA]</scope>
    <source>
        <strain evidence="4">233</strain>
        <tissue evidence="4">Head and thorax</tissue>
    </source>
</reference>
<proteinExistence type="inferred from homology"/>
<dbReference type="CDD" id="cd09120">
    <property type="entry name" value="PLDc_DNaseII_1"/>
    <property type="match status" value="1"/>
</dbReference>
<comment type="similarity">
    <text evidence="1">Belongs to the DNase II family.</text>
</comment>
<dbReference type="PANTHER" id="PTHR10858">
    <property type="entry name" value="DEOXYRIBONUCLEASE II"/>
    <property type="match status" value="1"/>
</dbReference>
<dbReference type="InterPro" id="IPR004947">
    <property type="entry name" value="DNase_II"/>
</dbReference>
<evidence type="ECO:0000313" key="5">
    <source>
        <dbReference type="Proteomes" id="UP001607302"/>
    </source>
</evidence>